<dbReference type="PANTHER" id="PTHR31644:SF2">
    <property type="entry name" value="TRANSCRIPTIONAL ACTIVATOR ARO80-RELATED"/>
    <property type="match status" value="1"/>
</dbReference>
<dbReference type="GeneID" id="19977342"/>
<evidence type="ECO:0000256" key="2">
    <source>
        <dbReference type="ARBA" id="ARBA00023125"/>
    </source>
</evidence>
<dbReference type="VEuPathDB" id="FungiDB:HMPREF1541_10003"/>
<feature type="region of interest" description="Disordered" evidence="5">
    <location>
        <begin position="53"/>
        <end position="167"/>
    </location>
</feature>
<protein>
    <recommendedName>
        <fullName evidence="6">Zn(2)-C6 fungal-type domain-containing protein</fullName>
    </recommendedName>
</protein>
<organism evidence="7 8">
    <name type="scientific">Cyphellophora europaea (strain CBS 101466)</name>
    <name type="common">Phialophora europaea</name>
    <dbReference type="NCBI Taxonomy" id="1220924"/>
    <lineage>
        <taxon>Eukaryota</taxon>
        <taxon>Fungi</taxon>
        <taxon>Dikarya</taxon>
        <taxon>Ascomycota</taxon>
        <taxon>Pezizomycotina</taxon>
        <taxon>Eurotiomycetes</taxon>
        <taxon>Chaetothyriomycetidae</taxon>
        <taxon>Chaetothyriales</taxon>
        <taxon>Cyphellophoraceae</taxon>
        <taxon>Cyphellophora</taxon>
    </lineage>
</organism>
<evidence type="ECO:0000313" key="7">
    <source>
        <dbReference type="EMBL" id="ETN45126.1"/>
    </source>
</evidence>
<dbReference type="eggNOG" id="ENOG502QQTI">
    <property type="taxonomic scope" value="Eukaryota"/>
</dbReference>
<dbReference type="CDD" id="cd12148">
    <property type="entry name" value="fungal_TF_MHR"/>
    <property type="match status" value="1"/>
</dbReference>
<feature type="region of interest" description="Disordered" evidence="5">
    <location>
        <begin position="1"/>
        <end position="35"/>
    </location>
</feature>
<evidence type="ECO:0000313" key="8">
    <source>
        <dbReference type="Proteomes" id="UP000030752"/>
    </source>
</evidence>
<dbReference type="GO" id="GO:0008270">
    <property type="term" value="F:zinc ion binding"/>
    <property type="evidence" value="ECO:0007669"/>
    <property type="project" value="InterPro"/>
</dbReference>
<dbReference type="SMART" id="SM00066">
    <property type="entry name" value="GAL4"/>
    <property type="match status" value="1"/>
</dbReference>
<dbReference type="HOGENOM" id="CLU_007201_1_0_1"/>
<reference evidence="7 8" key="1">
    <citation type="submission" date="2013-03" db="EMBL/GenBank/DDBJ databases">
        <title>The Genome Sequence of Phialophora europaea CBS 101466.</title>
        <authorList>
            <consortium name="The Broad Institute Genomics Platform"/>
            <person name="Cuomo C."/>
            <person name="de Hoog S."/>
            <person name="Gorbushina A."/>
            <person name="Walker B."/>
            <person name="Young S.K."/>
            <person name="Zeng Q."/>
            <person name="Gargeya S."/>
            <person name="Fitzgerald M."/>
            <person name="Haas B."/>
            <person name="Abouelleil A."/>
            <person name="Allen A.W."/>
            <person name="Alvarado L."/>
            <person name="Arachchi H.M."/>
            <person name="Berlin A.M."/>
            <person name="Chapman S.B."/>
            <person name="Gainer-Dewar J."/>
            <person name="Goldberg J."/>
            <person name="Griggs A."/>
            <person name="Gujja S."/>
            <person name="Hansen M."/>
            <person name="Howarth C."/>
            <person name="Imamovic A."/>
            <person name="Ireland A."/>
            <person name="Larimer J."/>
            <person name="McCowan C."/>
            <person name="Murphy C."/>
            <person name="Pearson M."/>
            <person name="Poon T.W."/>
            <person name="Priest M."/>
            <person name="Roberts A."/>
            <person name="Saif S."/>
            <person name="Shea T."/>
            <person name="Sisk P."/>
            <person name="Sykes S."/>
            <person name="Wortman J."/>
            <person name="Nusbaum C."/>
            <person name="Birren B."/>
        </authorList>
    </citation>
    <scope>NUCLEOTIDE SEQUENCE [LARGE SCALE GENOMIC DNA]</scope>
    <source>
        <strain evidence="7 8">CBS 101466</strain>
    </source>
</reference>
<dbReference type="Gene3D" id="4.10.240.10">
    <property type="entry name" value="Zn(2)-C6 fungal-type DNA-binding domain"/>
    <property type="match status" value="1"/>
</dbReference>
<keyword evidence="4" id="KW-0539">Nucleus</keyword>
<dbReference type="InterPro" id="IPR001138">
    <property type="entry name" value="Zn2Cys6_DnaBD"/>
</dbReference>
<keyword evidence="8" id="KW-1185">Reference proteome</keyword>
<feature type="compositionally biased region" description="Low complexity" evidence="5">
    <location>
        <begin position="136"/>
        <end position="151"/>
    </location>
</feature>
<dbReference type="Proteomes" id="UP000030752">
    <property type="component" value="Unassembled WGS sequence"/>
</dbReference>
<proteinExistence type="predicted"/>
<evidence type="ECO:0000259" key="6">
    <source>
        <dbReference type="PROSITE" id="PS50048"/>
    </source>
</evidence>
<accession>W2S8S1</accession>
<dbReference type="EMBL" id="KB822713">
    <property type="protein sequence ID" value="ETN45126.1"/>
    <property type="molecule type" value="Genomic_DNA"/>
</dbReference>
<name>W2S8S1_CYPE1</name>
<dbReference type="InterPro" id="IPR052780">
    <property type="entry name" value="AAA_Catabolism_Regulators"/>
</dbReference>
<feature type="compositionally biased region" description="Basic and acidic residues" evidence="5">
    <location>
        <begin position="71"/>
        <end position="80"/>
    </location>
</feature>
<evidence type="ECO:0000256" key="5">
    <source>
        <dbReference type="SAM" id="MobiDB-lite"/>
    </source>
</evidence>
<dbReference type="Pfam" id="PF00172">
    <property type="entry name" value="Zn_clus"/>
    <property type="match status" value="1"/>
</dbReference>
<feature type="region of interest" description="Disordered" evidence="5">
    <location>
        <begin position="766"/>
        <end position="792"/>
    </location>
</feature>
<evidence type="ECO:0000256" key="4">
    <source>
        <dbReference type="ARBA" id="ARBA00023242"/>
    </source>
</evidence>
<dbReference type="GO" id="GO:0000981">
    <property type="term" value="F:DNA-binding transcription factor activity, RNA polymerase II-specific"/>
    <property type="evidence" value="ECO:0007669"/>
    <property type="project" value="InterPro"/>
</dbReference>
<dbReference type="RefSeq" id="XP_008712896.1">
    <property type="nucleotide sequence ID" value="XM_008714674.1"/>
</dbReference>
<feature type="domain" description="Zn(2)-C6 fungal-type" evidence="6">
    <location>
        <begin position="41"/>
        <end position="77"/>
    </location>
</feature>
<feature type="compositionally biased region" description="Low complexity" evidence="5">
    <location>
        <begin position="14"/>
        <end position="27"/>
    </location>
</feature>
<keyword evidence="1" id="KW-0805">Transcription regulation</keyword>
<dbReference type="AlphaFoldDB" id="W2S8S1"/>
<dbReference type="STRING" id="1220924.W2S8S1"/>
<dbReference type="SUPFAM" id="SSF57701">
    <property type="entry name" value="Zn2/Cys6 DNA-binding domain"/>
    <property type="match status" value="1"/>
</dbReference>
<evidence type="ECO:0000256" key="1">
    <source>
        <dbReference type="ARBA" id="ARBA00023015"/>
    </source>
</evidence>
<dbReference type="InParanoid" id="W2S8S1"/>
<sequence>MSGFAPGSALQARPGSPGSQHSQSPEPGDGRDTKHRRNYQACEGCRIRKVKCDLGPVDAPHPPPCKRCRRENKTCEFADTRKKRKNSPDDSADGYPDKRARTISDTRDSPFTQHSAGYNGDFSPHDWSMNIQPGLQSMTAQPPAQPASTTPHNHPRSHPPLMSPTSRPMLRSVAQHNIHGPAKRESHDEVKSQAAEHLIGDPMTTSQKSFGLIISAANALDAKDNAVDQKVDRRELGSAGMRRNLDGSAYTPQQLADYKKALEVWNSMTFVRSDFFSAEEAIAYIEYFYDNLQPMTPVVVPDYRGVSKHLTLLTEEPILALTILTIASRHKVLSGFSELSRRYQIHENLWRSLTSKVQRLLWGQEQFGGGRAAVGAGKVRELAGGQLTWSGSLRTLGTIEALLVLTDWQPRALHFPPGNDDIRLLDRNLYDSADGDIHQSYAQAKTGSPNDNMPYASWLEPAWRSDRMSWMLLGLAHSLAYELGVFDEPSGRLYDNDPDLLRKNRIRRMVTVYVAQTSGRIGIPSPVGFDDDYTGRMLEAQSNEPVDVVHGLWTHIAGIMHQANKLIFPSREYTMNLTRGKEYRDRIETFAPQLIEWKEHYDRVRGSISPVMQCILIMEYEYARLYINSIGLQHVVESWVRPGASAQKSASSNMAKSVAENRRYIDEFTEAALHILEIVSGKMKQLGVLRDAPVRTFLRTLSAMMFTLKRLSLGNHERLVRKSIGLLEQVIQLFQTEVVDDVHLSGSTALMIEGILKKVKQTMIRVQKPPHTSSVPSRDQSRPGSPQHQANDRTQEYLEAATQQYANGMRSNNAAYSMDPLASIQARPLADFSDRTFIMPHGWSVNDFDGTLMMDDTAIDPSVNSEGNADWLALPLDNFEHLSNNDTVRVDQGMHSIGPTIGQQDLMEVMLDLPSYEQNGMPWPGTNHGFQNY</sequence>
<keyword evidence="2" id="KW-0238">DNA-binding</keyword>
<dbReference type="PROSITE" id="PS00463">
    <property type="entry name" value="ZN2_CY6_FUNGAL_1"/>
    <property type="match status" value="1"/>
</dbReference>
<gene>
    <name evidence="7" type="ORF">HMPREF1541_10003</name>
</gene>
<dbReference type="CDD" id="cd00067">
    <property type="entry name" value="GAL4"/>
    <property type="match status" value="1"/>
</dbReference>
<dbReference type="OrthoDB" id="2262349at2759"/>
<dbReference type="GO" id="GO:0003677">
    <property type="term" value="F:DNA binding"/>
    <property type="evidence" value="ECO:0007669"/>
    <property type="project" value="UniProtKB-KW"/>
</dbReference>
<dbReference type="GO" id="GO:0009074">
    <property type="term" value="P:aromatic amino acid family catabolic process"/>
    <property type="evidence" value="ECO:0007669"/>
    <property type="project" value="TreeGrafter"/>
</dbReference>
<feature type="compositionally biased region" description="Polar residues" evidence="5">
    <location>
        <begin position="770"/>
        <end position="789"/>
    </location>
</feature>
<keyword evidence="3" id="KW-0804">Transcription</keyword>
<feature type="compositionally biased region" description="Basic and acidic residues" evidence="5">
    <location>
        <begin position="95"/>
        <end position="108"/>
    </location>
</feature>
<dbReference type="GO" id="GO:0005634">
    <property type="term" value="C:nucleus"/>
    <property type="evidence" value="ECO:0007669"/>
    <property type="project" value="TreeGrafter"/>
</dbReference>
<dbReference type="PANTHER" id="PTHR31644">
    <property type="entry name" value="TRANSCRIPTIONAL ACTIVATOR ARO80-RELATED"/>
    <property type="match status" value="1"/>
</dbReference>
<dbReference type="GO" id="GO:0045944">
    <property type="term" value="P:positive regulation of transcription by RNA polymerase II"/>
    <property type="evidence" value="ECO:0007669"/>
    <property type="project" value="TreeGrafter"/>
</dbReference>
<evidence type="ECO:0000256" key="3">
    <source>
        <dbReference type="ARBA" id="ARBA00023163"/>
    </source>
</evidence>
<dbReference type="InterPro" id="IPR036864">
    <property type="entry name" value="Zn2-C6_fun-type_DNA-bd_sf"/>
</dbReference>
<dbReference type="PROSITE" id="PS50048">
    <property type="entry name" value="ZN2_CY6_FUNGAL_2"/>
    <property type="match status" value="1"/>
</dbReference>